<dbReference type="InterPro" id="IPR019775">
    <property type="entry name" value="WD40_repeat_CS"/>
</dbReference>
<dbReference type="InterPro" id="IPR037626">
    <property type="entry name" value="NUP37"/>
</dbReference>
<evidence type="ECO:0000256" key="1">
    <source>
        <dbReference type="ARBA" id="ARBA00022574"/>
    </source>
</evidence>
<evidence type="ECO:0000313" key="4">
    <source>
        <dbReference type="EMBL" id="CAI8032093.1"/>
    </source>
</evidence>
<gene>
    <name evidence="4" type="ORF">GBAR_LOCUS18172</name>
</gene>
<dbReference type="PANTHER" id="PTHR22806:SF0">
    <property type="entry name" value="NUCLEOPORIN NUP37"/>
    <property type="match status" value="1"/>
</dbReference>
<dbReference type="PROSITE" id="PS50082">
    <property type="entry name" value="WD_REPEATS_2"/>
    <property type="match status" value="1"/>
</dbReference>
<protein>
    <submittedName>
        <fullName evidence="4">Nucleoporin Nup37</fullName>
    </submittedName>
</protein>
<name>A0AA35WSD6_GEOBA</name>
<dbReference type="Proteomes" id="UP001174909">
    <property type="component" value="Unassembled WGS sequence"/>
</dbReference>
<dbReference type="EMBL" id="CASHTH010002584">
    <property type="protein sequence ID" value="CAI8032093.1"/>
    <property type="molecule type" value="Genomic_DNA"/>
</dbReference>
<organism evidence="4 5">
    <name type="scientific">Geodia barretti</name>
    <name type="common">Barrett's horny sponge</name>
    <dbReference type="NCBI Taxonomy" id="519541"/>
    <lineage>
        <taxon>Eukaryota</taxon>
        <taxon>Metazoa</taxon>
        <taxon>Porifera</taxon>
        <taxon>Demospongiae</taxon>
        <taxon>Heteroscleromorpha</taxon>
        <taxon>Tetractinellida</taxon>
        <taxon>Astrophorina</taxon>
        <taxon>Geodiidae</taxon>
        <taxon>Geodia</taxon>
    </lineage>
</organism>
<proteinExistence type="predicted"/>
<dbReference type="InterPro" id="IPR015943">
    <property type="entry name" value="WD40/YVTN_repeat-like_dom_sf"/>
</dbReference>
<dbReference type="GO" id="GO:0031080">
    <property type="term" value="C:nuclear pore outer ring"/>
    <property type="evidence" value="ECO:0007669"/>
    <property type="project" value="InterPro"/>
</dbReference>
<keyword evidence="2" id="KW-0677">Repeat</keyword>
<dbReference type="SMART" id="SM00320">
    <property type="entry name" value="WD40"/>
    <property type="match status" value="5"/>
</dbReference>
<keyword evidence="5" id="KW-1185">Reference proteome</keyword>
<dbReference type="SUPFAM" id="SSF50978">
    <property type="entry name" value="WD40 repeat-like"/>
    <property type="match status" value="1"/>
</dbReference>
<dbReference type="AlphaFoldDB" id="A0AA35WSD6"/>
<keyword evidence="1 3" id="KW-0853">WD repeat</keyword>
<comment type="caution">
    <text evidence="4">The sequence shown here is derived from an EMBL/GenBank/DDBJ whole genome shotgun (WGS) entry which is preliminary data.</text>
</comment>
<sequence length="331" mass="35779">MMSLETKSVVRCLQFSQFPASSNLLALGVRSGVAVKSCTLPAVQKPGGQGGSLVDNLQLEDVVTIKTDSSASDVRQTALAWSPLADGRDGETAIRLTCASSDFKIQYINSDHEGTTATLIGCHKSYINSLAAHPTNAALVASGGDDRCCVLWDLEAGKVVSRLQLKHPCVEVAWHPQEPMKLLVADKSRGIHFYDMNTQVPIMTLDITSHTHQQLTPPLLSVDWLPSNYLLIGGVANGHWAIWDVSQSRYPLEVKSAHNGPATAFRWCSAGEQMFATIGNHGNEVKVHHLGHQKVPISTNLPGVGGISWHATLPLLAASSHRSVRFWGLEL</sequence>
<dbReference type="InterPro" id="IPR036322">
    <property type="entry name" value="WD40_repeat_dom_sf"/>
</dbReference>
<dbReference type="PROSITE" id="PS00678">
    <property type="entry name" value="WD_REPEATS_1"/>
    <property type="match status" value="1"/>
</dbReference>
<evidence type="ECO:0000256" key="3">
    <source>
        <dbReference type="PROSITE-ProRule" id="PRU00221"/>
    </source>
</evidence>
<dbReference type="Gene3D" id="2.130.10.10">
    <property type="entry name" value="YVTN repeat-like/Quinoprotein amine dehydrogenase"/>
    <property type="match status" value="1"/>
</dbReference>
<evidence type="ECO:0000256" key="2">
    <source>
        <dbReference type="ARBA" id="ARBA00022737"/>
    </source>
</evidence>
<accession>A0AA35WSD6</accession>
<dbReference type="PANTHER" id="PTHR22806">
    <property type="entry name" value="NUCLEOPORIN NUP37 P37 -RELATED"/>
    <property type="match status" value="1"/>
</dbReference>
<dbReference type="InterPro" id="IPR001680">
    <property type="entry name" value="WD40_rpt"/>
</dbReference>
<dbReference type="Pfam" id="PF00400">
    <property type="entry name" value="WD40"/>
    <property type="match status" value="1"/>
</dbReference>
<feature type="repeat" description="WD" evidence="3">
    <location>
        <begin position="120"/>
        <end position="162"/>
    </location>
</feature>
<reference evidence="4" key="1">
    <citation type="submission" date="2023-03" db="EMBL/GenBank/DDBJ databases">
        <authorList>
            <person name="Steffen K."/>
            <person name="Cardenas P."/>
        </authorList>
    </citation>
    <scope>NUCLEOTIDE SEQUENCE</scope>
</reference>
<evidence type="ECO:0000313" key="5">
    <source>
        <dbReference type="Proteomes" id="UP001174909"/>
    </source>
</evidence>